<evidence type="ECO:0000256" key="1">
    <source>
        <dbReference type="SAM" id="MobiDB-lite"/>
    </source>
</evidence>
<feature type="compositionally biased region" description="Basic and acidic residues" evidence="1">
    <location>
        <begin position="58"/>
        <end position="71"/>
    </location>
</feature>
<evidence type="ECO:0000313" key="4">
    <source>
        <dbReference type="Proteomes" id="UP000335636"/>
    </source>
</evidence>
<feature type="transmembrane region" description="Helical" evidence="2">
    <location>
        <begin position="108"/>
        <end position="129"/>
    </location>
</feature>
<feature type="region of interest" description="Disordered" evidence="1">
    <location>
        <begin position="1"/>
        <end position="99"/>
    </location>
</feature>
<dbReference type="Proteomes" id="UP000335636">
    <property type="component" value="Unassembled WGS sequence"/>
</dbReference>
<keyword evidence="2" id="KW-0812">Transmembrane</keyword>
<protein>
    <submittedName>
        <fullName evidence="3">Uncharacterized protein</fullName>
    </submittedName>
</protein>
<name>A0A5E4BPX0_MARMO</name>
<organism evidence="3 4">
    <name type="scientific">Marmota monax</name>
    <name type="common">Woodchuck</name>
    <dbReference type="NCBI Taxonomy" id="9995"/>
    <lineage>
        <taxon>Eukaryota</taxon>
        <taxon>Metazoa</taxon>
        <taxon>Chordata</taxon>
        <taxon>Craniata</taxon>
        <taxon>Vertebrata</taxon>
        <taxon>Euteleostomi</taxon>
        <taxon>Mammalia</taxon>
        <taxon>Eutheria</taxon>
        <taxon>Euarchontoglires</taxon>
        <taxon>Glires</taxon>
        <taxon>Rodentia</taxon>
        <taxon>Sciuromorpha</taxon>
        <taxon>Sciuridae</taxon>
        <taxon>Xerinae</taxon>
        <taxon>Marmotini</taxon>
        <taxon>Marmota</taxon>
    </lineage>
</organism>
<comment type="caution">
    <text evidence="3">The sequence shown here is derived from an EMBL/GenBank/DDBJ whole genome shotgun (WGS) entry which is preliminary data.</text>
</comment>
<evidence type="ECO:0000313" key="3">
    <source>
        <dbReference type="EMBL" id="VTJ71041.1"/>
    </source>
</evidence>
<feature type="compositionally biased region" description="Basic and acidic residues" evidence="1">
    <location>
        <begin position="28"/>
        <end position="46"/>
    </location>
</feature>
<keyword evidence="2" id="KW-1133">Transmembrane helix</keyword>
<feature type="compositionally biased region" description="Basic and acidic residues" evidence="1">
    <location>
        <begin position="1"/>
        <end position="13"/>
    </location>
</feature>
<gene>
    <name evidence="3" type="ORF">MONAX_5E035967</name>
</gene>
<reference evidence="3" key="1">
    <citation type="submission" date="2019-04" db="EMBL/GenBank/DDBJ databases">
        <authorList>
            <person name="Alioto T."/>
            <person name="Alioto T."/>
        </authorList>
    </citation>
    <scope>NUCLEOTIDE SEQUENCE [LARGE SCALE GENOMIC DNA]</scope>
</reference>
<dbReference type="EMBL" id="CABDUW010000538">
    <property type="protein sequence ID" value="VTJ71041.1"/>
    <property type="molecule type" value="Genomic_DNA"/>
</dbReference>
<accession>A0A5E4BPX0</accession>
<proteinExistence type="predicted"/>
<dbReference type="AlphaFoldDB" id="A0A5E4BPX0"/>
<keyword evidence="2" id="KW-0472">Membrane</keyword>
<keyword evidence="4" id="KW-1185">Reference proteome</keyword>
<evidence type="ECO:0000256" key="2">
    <source>
        <dbReference type="SAM" id="Phobius"/>
    </source>
</evidence>
<sequence length="130" mass="14414">MEATKGKVEHSDIAEGTESTEVLAPGEATRKLKVTKERIEHGDISKSTEMLAPKSATRKMEETKERMEHGDMSGGTEILVPKTATRKMEDTKKKAGGSEWGEISEEPFWMVSASGIILIMLVVLSHIYFF</sequence>